<dbReference type="PANTHER" id="PTHR34183:SF8">
    <property type="entry name" value="ENDOLYTIC PEPTIDOGLYCAN TRANSGLYCOSYLASE RLPA-RELATED"/>
    <property type="match status" value="1"/>
</dbReference>
<dbReference type="InterPro" id="IPR036680">
    <property type="entry name" value="SPOR-like_sf"/>
</dbReference>
<dbReference type="Proteomes" id="UP000318055">
    <property type="component" value="Chromosome"/>
</dbReference>
<dbReference type="OrthoDB" id="9779128at2"/>
<feature type="domain" description="SPOR" evidence="3">
    <location>
        <begin position="218"/>
        <end position="279"/>
    </location>
</feature>
<evidence type="ECO:0000313" key="5">
    <source>
        <dbReference type="Proteomes" id="UP000318055"/>
    </source>
</evidence>
<proteinExistence type="predicted"/>
<name>A0A518RD43_9SPHN</name>
<evidence type="ECO:0000313" key="4">
    <source>
        <dbReference type="EMBL" id="QDX25370.1"/>
    </source>
</evidence>
<dbReference type="EMBL" id="CP042239">
    <property type="protein sequence ID" value="QDX25370.1"/>
    <property type="molecule type" value="Genomic_DNA"/>
</dbReference>
<feature type="chain" id="PRO_5021889513" evidence="2">
    <location>
        <begin position="31"/>
        <end position="286"/>
    </location>
</feature>
<dbReference type="KEGG" id="ssua:FPZ54_04580"/>
<dbReference type="PROSITE" id="PS51257">
    <property type="entry name" value="PROKAR_LIPOPROTEIN"/>
    <property type="match status" value="1"/>
</dbReference>
<dbReference type="Gene3D" id="3.30.70.1070">
    <property type="entry name" value="Sporulation related repeat"/>
    <property type="match status" value="1"/>
</dbReference>
<keyword evidence="2" id="KW-0732">Signal</keyword>
<protein>
    <submittedName>
        <fullName evidence="4">SPOR domain-containing protein</fullName>
    </submittedName>
</protein>
<organism evidence="4 5">
    <name type="scientific">Sphingomonas suaedae</name>
    <dbReference type="NCBI Taxonomy" id="2599297"/>
    <lineage>
        <taxon>Bacteria</taxon>
        <taxon>Pseudomonadati</taxon>
        <taxon>Pseudomonadota</taxon>
        <taxon>Alphaproteobacteria</taxon>
        <taxon>Sphingomonadales</taxon>
        <taxon>Sphingomonadaceae</taxon>
        <taxon>Sphingomonas</taxon>
    </lineage>
</organism>
<evidence type="ECO:0000259" key="3">
    <source>
        <dbReference type="Pfam" id="PF05036"/>
    </source>
</evidence>
<evidence type="ECO:0000256" key="2">
    <source>
        <dbReference type="SAM" id="SignalP"/>
    </source>
</evidence>
<feature type="region of interest" description="Disordered" evidence="1">
    <location>
        <begin position="190"/>
        <end position="216"/>
    </location>
</feature>
<dbReference type="SUPFAM" id="SSF110997">
    <property type="entry name" value="Sporulation related repeat"/>
    <property type="match status" value="1"/>
</dbReference>
<dbReference type="PANTHER" id="PTHR34183">
    <property type="entry name" value="ENDOLYTIC PEPTIDOGLYCAN TRANSGLYCOSYLASE RLPA"/>
    <property type="match status" value="1"/>
</dbReference>
<feature type="signal peptide" evidence="2">
    <location>
        <begin position="1"/>
        <end position="30"/>
    </location>
</feature>
<dbReference type="GO" id="GO:0042834">
    <property type="term" value="F:peptidoglycan binding"/>
    <property type="evidence" value="ECO:0007669"/>
    <property type="project" value="InterPro"/>
</dbReference>
<reference evidence="4 5" key="1">
    <citation type="submission" date="2019-07" db="EMBL/GenBank/DDBJ databases">
        <title>Sphingomonas alkalisoli sp. nov., isolated from rhizosphere soil of Suaedae salsa.</title>
        <authorList>
            <person name="Zhang H."/>
            <person name="Xu L."/>
            <person name="Zhang J.-X."/>
            <person name="Sun J.-Q."/>
        </authorList>
    </citation>
    <scope>NUCLEOTIDE SEQUENCE [LARGE SCALE GENOMIC DNA]</scope>
    <source>
        <strain evidence="4 5">XS-10</strain>
    </source>
</reference>
<accession>A0A518RD43</accession>
<dbReference type="Pfam" id="PF05036">
    <property type="entry name" value="SPOR"/>
    <property type="match status" value="1"/>
</dbReference>
<dbReference type="InterPro" id="IPR007730">
    <property type="entry name" value="SPOR-like_dom"/>
</dbReference>
<feature type="region of interest" description="Disordered" evidence="1">
    <location>
        <begin position="34"/>
        <end position="75"/>
    </location>
</feature>
<keyword evidence="5" id="KW-1185">Reference proteome</keyword>
<evidence type="ECO:0000256" key="1">
    <source>
        <dbReference type="SAM" id="MobiDB-lite"/>
    </source>
</evidence>
<sequence length="286" mass="28970">MRFRWDCWPMKSRISLVAAGALLASCSGGGGELEELPPAPAGAAAELPAAPPPSYADGAPETPEGPQGSSRLRPGEERYDRVGYAGYAGAGEGVFALSAVLPQGSHAEVTALDTGKTILILIRGPGQGLIDLSGGAARQLGVTGNPPVRVRRVSVTGQDAAALAAGQPVPPRADAPPALLAGLRRRLGATPREEAAAPPPDRPARPASQATRPAARPTGGLFVQVAALSSASRARALADQLGGVVRPGGGVYRIQLGPFTSSAAAERARADVARRGFGDARIISVP</sequence>
<dbReference type="AlphaFoldDB" id="A0A518RD43"/>
<gene>
    <name evidence="4" type="ORF">FPZ54_04580</name>
</gene>